<keyword evidence="11" id="KW-0496">Mitochondrion</keyword>
<feature type="domain" description="YrdC-like" evidence="17">
    <location>
        <begin position="690"/>
        <end position="878"/>
    </location>
</feature>
<dbReference type="GO" id="GO:0000175">
    <property type="term" value="F:3'-5'-RNA exonuclease activity"/>
    <property type="evidence" value="ECO:0007669"/>
    <property type="project" value="TreeGrafter"/>
</dbReference>
<keyword evidence="10" id="KW-0809">Transit peptide</keyword>
<comment type="subunit">
    <text evidence="15">Interacts with RSC1A1.</text>
</comment>
<evidence type="ECO:0000256" key="15">
    <source>
        <dbReference type="ARBA" id="ARBA00063146"/>
    </source>
</evidence>
<evidence type="ECO:0000256" key="9">
    <source>
        <dbReference type="ARBA" id="ARBA00022679"/>
    </source>
</evidence>
<accession>A0AAX4P689</accession>
<evidence type="ECO:0000256" key="6">
    <source>
        <dbReference type="ARBA" id="ARBA00015492"/>
    </source>
</evidence>
<dbReference type="GO" id="GO:0061710">
    <property type="term" value="F:L-threonylcarbamoyladenylate synthase"/>
    <property type="evidence" value="ECO:0007669"/>
    <property type="project" value="UniProtKB-EC"/>
</dbReference>
<dbReference type="Gene3D" id="3.90.870.10">
    <property type="entry name" value="DHBP synthase"/>
    <property type="match status" value="1"/>
</dbReference>
<evidence type="ECO:0000256" key="10">
    <source>
        <dbReference type="ARBA" id="ARBA00022946"/>
    </source>
</evidence>
<evidence type="ECO:0000313" key="19">
    <source>
        <dbReference type="Proteomes" id="UP001472866"/>
    </source>
</evidence>
<keyword evidence="19" id="KW-1185">Reference proteome</keyword>
<sequence length="899" mass="98097">MLLGFGGRLSQRTKTKTKTTTTKRAAGMTFALHSHAKSLDECVLVRKAEAEEDITIRMLLPPTGQQRNMCRKKDEPIGKPLERIRRTVSSACFGKGGKAKGREAKKQRGEQAAAAFNDDTADLGVTCTMLDHLGHPVPETTTNSEAWQTGYTLELKYTTGREENSEVVSKKLKIETNLPGCSELALPRRIIAGQILTSPAWTLEFCSSGDCKWSWFAEEEGGGWTTIGEGSPQLAIDEKFVGRRVKVRCEPACGERAGEPREAVSQAPVMNSPPLRFMRARHDAMGARPAGSSLRVMSYNILADVYSKTSYAKDVLYPDISKEHLDTDYRQQLSLFEVSGFGCDILCMQEVDSILYDKFWSPRLGSGGYEGFFSPKTSKVEGCALFWNQEKLGARCTESVHLRDLFADEGWLEKHLGAEAASTLARDQNLWGILRKISTAAQYALLEVQQGEGRRVLVANTHLYFHPGASHIRSLSVAAILAHAADLLSRHGLTEEDCPVLVCGDLNSEPDTGAIELLARSSVSAEHYEWRDCSRFSWKARDEESGFEQDEDLRYALDGAAVGGSEERYPCFDLRSPFGPLASSDGLRSAFTNYVKGYIGALDYIFYPPGKMGLERLAPLPAERDLCSEDGLDSEGNVVAQGYLPSQSFPSDHVSIVADLSFLPGTAVEPPSLTWPPPGDRPVMPLPASRWNEGKAADALRRGLVVAVPTDTIYGVAASASSDEGIDRIYDAKRRPAFLPLALCIAHPSEIGRYGDASHLPADLVEKFLPGPYTLLLNRRDDSELSANLNPGTRTVGIRVPESSFVRGVVATLGFAIALTSANISGGSSSTKVGDFRELWDKCANVYDGGELNAGTSGSTIIDLSEPGVYRIVRKGCSEEEAHAILKEHGLREKETPPP</sequence>
<dbReference type="GO" id="GO:0005739">
    <property type="term" value="C:mitochondrion"/>
    <property type="evidence" value="ECO:0007669"/>
    <property type="project" value="UniProtKB-SubCell"/>
</dbReference>
<evidence type="ECO:0000256" key="1">
    <source>
        <dbReference type="ARBA" id="ARBA00004173"/>
    </source>
</evidence>
<dbReference type="Pfam" id="PF21171">
    <property type="entry name" value="PDE12-like_N"/>
    <property type="match status" value="1"/>
</dbReference>
<protein>
    <recommendedName>
        <fullName evidence="6">Threonylcarbamoyl-AMP synthase</fullName>
        <ecNumber evidence="5">2.7.7.87</ecNumber>
    </recommendedName>
</protein>
<evidence type="ECO:0000256" key="13">
    <source>
        <dbReference type="ARBA" id="ARBA00048366"/>
    </source>
</evidence>
<dbReference type="Proteomes" id="UP001472866">
    <property type="component" value="Chromosome 04"/>
</dbReference>
<evidence type="ECO:0000256" key="4">
    <source>
        <dbReference type="ARBA" id="ARBA00007663"/>
    </source>
</evidence>
<keyword evidence="8" id="KW-0963">Cytoplasm</keyword>
<gene>
    <name evidence="18" type="ORF">HKI87_04g30800</name>
</gene>
<organism evidence="18 19">
    <name type="scientific">Chloropicon roscoffensis</name>
    <dbReference type="NCBI Taxonomy" id="1461544"/>
    <lineage>
        <taxon>Eukaryota</taxon>
        <taxon>Viridiplantae</taxon>
        <taxon>Chlorophyta</taxon>
        <taxon>Chloropicophyceae</taxon>
        <taxon>Chloropicales</taxon>
        <taxon>Chloropicaceae</taxon>
        <taxon>Chloropicon</taxon>
    </lineage>
</organism>
<dbReference type="SUPFAM" id="SSF55821">
    <property type="entry name" value="YrdC/RibB"/>
    <property type="match status" value="1"/>
</dbReference>
<keyword evidence="7" id="KW-1003">Cell membrane</keyword>
<evidence type="ECO:0000256" key="3">
    <source>
        <dbReference type="ARBA" id="ARBA00004496"/>
    </source>
</evidence>
<evidence type="ECO:0000259" key="17">
    <source>
        <dbReference type="PROSITE" id="PS51163"/>
    </source>
</evidence>
<dbReference type="InterPro" id="IPR006070">
    <property type="entry name" value="Sua5-like_dom"/>
</dbReference>
<evidence type="ECO:0000256" key="7">
    <source>
        <dbReference type="ARBA" id="ARBA00022475"/>
    </source>
</evidence>
<dbReference type="InterPro" id="IPR017945">
    <property type="entry name" value="DHBP_synth_RibB-like_a/b_dom"/>
</dbReference>
<comment type="subcellular location">
    <subcellularLocation>
        <location evidence="2">Cell membrane</location>
        <topology evidence="2">Peripheral membrane protein</topology>
    </subcellularLocation>
    <subcellularLocation>
        <location evidence="3">Cytoplasm</location>
    </subcellularLocation>
    <subcellularLocation>
        <location evidence="1">Mitochondrion</location>
    </subcellularLocation>
</comment>
<dbReference type="SUPFAM" id="SSF56219">
    <property type="entry name" value="DNase I-like"/>
    <property type="match status" value="1"/>
</dbReference>
<dbReference type="InterPro" id="IPR005135">
    <property type="entry name" value="Endo/exonuclease/phosphatase"/>
</dbReference>
<dbReference type="EMBL" id="CP151504">
    <property type="protein sequence ID" value="WZN61545.1"/>
    <property type="molecule type" value="Genomic_DNA"/>
</dbReference>
<dbReference type="InterPro" id="IPR050410">
    <property type="entry name" value="CCR4/nocturin_mRNA_transcr"/>
</dbReference>
<dbReference type="GO" id="GO:0005886">
    <property type="term" value="C:plasma membrane"/>
    <property type="evidence" value="ECO:0007669"/>
    <property type="project" value="UniProtKB-SubCell"/>
</dbReference>
<dbReference type="FunFam" id="3.90.870.10:FF:000007">
    <property type="entry name" value="YrdC N6-threonylcarbamoyltransferase domain containing"/>
    <property type="match status" value="1"/>
</dbReference>
<dbReference type="GO" id="GO:0003725">
    <property type="term" value="F:double-stranded RNA binding"/>
    <property type="evidence" value="ECO:0007669"/>
    <property type="project" value="InterPro"/>
</dbReference>
<evidence type="ECO:0000313" key="18">
    <source>
        <dbReference type="EMBL" id="WZN61545.1"/>
    </source>
</evidence>
<dbReference type="Pfam" id="PF03372">
    <property type="entry name" value="Exo_endo_phos"/>
    <property type="match status" value="1"/>
</dbReference>
<reference evidence="18 19" key="1">
    <citation type="submission" date="2024-03" db="EMBL/GenBank/DDBJ databases">
        <title>Complete genome sequence of the green alga Chloropicon roscoffensis RCC1871.</title>
        <authorList>
            <person name="Lemieux C."/>
            <person name="Pombert J.-F."/>
            <person name="Otis C."/>
            <person name="Turmel M."/>
        </authorList>
    </citation>
    <scope>NUCLEOTIDE SEQUENCE [LARGE SCALE GENOMIC DNA]</scope>
    <source>
        <strain evidence="18 19">RCC1871</strain>
    </source>
</reference>
<dbReference type="Gene3D" id="3.60.10.10">
    <property type="entry name" value="Endonuclease/exonuclease/phosphatase"/>
    <property type="match status" value="1"/>
</dbReference>
<dbReference type="PROSITE" id="PS51163">
    <property type="entry name" value="YRDC"/>
    <property type="match status" value="1"/>
</dbReference>
<proteinExistence type="inferred from homology"/>
<evidence type="ECO:0000256" key="16">
    <source>
        <dbReference type="SAM" id="MobiDB-lite"/>
    </source>
</evidence>
<keyword evidence="12" id="KW-0472">Membrane</keyword>
<comment type="catalytic activity">
    <reaction evidence="13">
        <text>L-threonine + hydrogencarbonate + ATP = L-threonylcarbamoyladenylate + diphosphate + H2O</text>
        <dbReference type="Rhea" id="RHEA:36407"/>
        <dbReference type="ChEBI" id="CHEBI:15377"/>
        <dbReference type="ChEBI" id="CHEBI:17544"/>
        <dbReference type="ChEBI" id="CHEBI:30616"/>
        <dbReference type="ChEBI" id="CHEBI:33019"/>
        <dbReference type="ChEBI" id="CHEBI:57926"/>
        <dbReference type="ChEBI" id="CHEBI:73682"/>
        <dbReference type="EC" id="2.7.7.87"/>
    </reaction>
</comment>
<evidence type="ECO:0000256" key="2">
    <source>
        <dbReference type="ARBA" id="ARBA00004202"/>
    </source>
</evidence>
<dbReference type="EC" id="2.7.7.87" evidence="5"/>
<evidence type="ECO:0000256" key="11">
    <source>
        <dbReference type="ARBA" id="ARBA00023128"/>
    </source>
</evidence>
<comment type="function">
    <text evidence="14">Cytoplasmic and mitochondrial threonylcarbamoyl-AMP synthase required for the formation of a threonylcarbamoyl group on adenosine at position 37 (t(6)A37) in tRNAs that read codons beginning with adenine. Catalyzes the conversion of L-threonine, HCO(3)(-)/CO(2) and ATP to give threonylcarbamoyl-AMP (TC-AMP) as the acyladenylate intermediate, with the release of diphosphate. Participates in t(6)A37 formation in cytoplasmic and mitochondrial tRNAs. May regulate the activity of some transporters.</text>
</comment>
<dbReference type="InterPro" id="IPR048821">
    <property type="entry name" value="PDE12-like_N"/>
</dbReference>
<dbReference type="PANTHER" id="PTHR12121">
    <property type="entry name" value="CARBON CATABOLITE REPRESSOR PROTEIN 4"/>
    <property type="match status" value="1"/>
</dbReference>
<comment type="similarity">
    <text evidence="4">Belongs to the SUA5 family.</text>
</comment>
<dbReference type="InterPro" id="IPR036691">
    <property type="entry name" value="Endo/exonu/phosph_ase_sf"/>
</dbReference>
<evidence type="ECO:0000256" key="5">
    <source>
        <dbReference type="ARBA" id="ARBA00012584"/>
    </source>
</evidence>
<dbReference type="Pfam" id="PF01300">
    <property type="entry name" value="Sua5_yciO_yrdC"/>
    <property type="match status" value="1"/>
</dbReference>
<evidence type="ECO:0000256" key="14">
    <source>
        <dbReference type="ARBA" id="ARBA00058524"/>
    </source>
</evidence>
<dbReference type="GO" id="GO:0000288">
    <property type="term" value="P:nuclear-transcribed mRNA catabolic process, deadenylation-dependent decay"/>
    <property type="evidence" value="ECO:0007669"/>
    <property type="project" value="TreeGrafter"/>
</dbReference>
<feature type="region of interest" description="Disordered" evidence="16">
    <location>
        <begin position="1"/>
        <end position="22"/>
    </location>
</feature>
<dbReference type="AlphaFoldDB" id="A0AAX4P689"/>
<evidence type="ECO:0000256" key="12">
    <source>
        <dbReference type="ARBA" id="ARBA00023136"/>
    </source>
</evidence>
<name>A0AAX4P689_9CHLO</name>
<evidence type="ECO:0000256" key="8">
    <source>
        <dbReference type="ARBA" id="ARBA00022490"/>
    </source>
</evidence>
<keyword evidence="9" id="KW-0808">Transferase</keyword>
<dbReference type="PANTHER" id="PTHR12121:SF37">
    <property type="entry name" value="2',5'-PHOSPHODIESTERASE 12"/>
    <property type="match status" value="1"/>
</dbReference>